<dbReference type="Proteomes" id="UP000287336">
    <property type="component" value="Unassembled WGS sequence"/>
</dbReference>
<evidence type="ECO:0000256" key="1">
    <source>
        <dbReference type="SAM" id="SignalP"/>
    </source>
</evidence>
<dbReference type="OrthoDB" id="9765158at2"/>
<keyword evidence="1" id="KW-0732">Signal</keyword>
<evidence type="ECO:0000313" key="2">
    <source>
        <dbReference type="EMBL" id="RUR29759.1"/>
    </source>
</evidence>
<dbReference type="PANTHER" id="PTHR34700:SF8">
    <property type="entry name" value="POTASSIUM BINDING PROTEIN KBP"/>
    <property type="match status" value="1"/>
</dbReference>
<sequence>MVVKRIVAKKLLYYSVSLACLTLMTSVACAWESPQRVVKLSPQMRAVPQQETMAPLPMDTVRAFLREHRIIEPDAPTRELAYVVGGENQRLMSGAGDTLYARGELPTRVRLGIYRLGEHYVSAAGVPLGTELINIGEARQLGSEGEIVRLEVVSAYQEVRNNDILLPLETQLFESQSSENSFQPRSPLNDLVGQIIAVPGGVRFIGRLQMVALDIGTQDGLQPGHVLRVGQQGELVNDPRTQELLQLPATEAGTVMVVKPYSQMSYALVMQASSVLAIGDTVRTPAH</sequence>
<dbReference type="PROSITE" id="PS51257">
    <property type="entry name" value="PROKAR_LIPOPROTEIN"/>
    <property type="match status" value="1"/>
</dbReference>
<reference evidence="2 3" key="1">
    <citation type="submission" date="2018-12" db="EMBL/GenBank/DDBJ databases">
        <title>three novel Halomonas strain isolated from plants.</title>
        <authorList>
            <person name="Sun C."/>
        </authorList>
    </citation>
    <scope>NUCLEOTIDE SEQUENCE [LARGE SCALE GENOMIC DNA]</scope>
    <source>
        <strain evidence="2 3">DSM 19434</strain>
    </source>
</reference>
<dbReference type="PANTHER" id="PTHR34700">
    <property type="entry name" value="POTASSIUM BINDING PROTEIN KBP"/>
    <property type="match status" value="1"/>
</dbReference>
<dbReference type="EMBL" id="RZHG01000021">
    <property type="protein sequence ID" value="RUR29759.1"/>
    <property type="molecule type" value="Genomic_DNA"/>
</dbReference>
<organism evidence="2 3">
    <name type="scientific">Vreelandella andesensis</name>
    <dbReference type="NCBI Taxonomy" id="447567"/>
    <lineage>
        <taxon>Bacteria</taxon>
        <taxon>Pseudomonadati</taxon>
        <taxon>Pseudomonadota</taxon>
        <taxon>Gammaproteobacteria</taxon>
        <taxon>Oceanospirillales</taxon>
        <taxon>Halomonadaceae</taxon>
        <taxon>Vreelandella</taxon>
    </lineage>
</organism>
<dbReference type="AlphaFoldDB" id="A0A3S0Y1D7"/>
<comment type="caution">
    <text evidence="2">The sequence shown here is derived from an EMBL/GenBank/DDBJ whole genome shotgun (WGS) entry which is preliminary data.</text>
</comment>
<name>A0A3S0Y1D7_9GAMM</name>
<gene>
    <name evidence="2" type="ORF">ELY33_12510</name>
</gene>
<feature type="chain" id="PRO_5018640683" evidence="1">
    <location>
        <begin position="31"/>
        <end position="287"/>
    </location>
</feature>
<dbReference type="InterPro" id="IPR052196">
    <property type="entry name" value="Bact_Kbp"/>
</dbReference>
<accession>A0A3S0Y1D7</accession>
<proteinExistence type="predicted"/>
<feature type="signal peptide" evidence="1">
    <location>
        <begin position="1"/>
        <end position="30"/>
    </location>
</feature>
<keyword evidence="3" id="KW-1185">Reference proteome</keyword>
<evidence type="ECO:0000313" key="3">
    <source>
        <dbReference type="Proteomes" id="UP000287336"/>
    </source>
</evidence>
<protein>
    <submittedName>
        <fullName evidence="2">Peptidoglycan-binding protein</fullName>
    </submittedName>
</protein>